<dbReference type="AlphaFoldDB" id="A0A4E9ECS5"/>
<feature type="transmembrane region" description="Helical" evidence="4">
    <location>
        <begin position="332"/>
        <end position="351"/>
    </location>
</feature>
<proteinExistence type="predicted"/>
<organism evidence="6">
    <name type="scientific">Gibberella zeae</name>
    <name type="common">Wheat head blight fungus</name>
    <name type="synonym">Fusarium graminearum</name>
    <dbReference type="NCBI Taxonomy" id="5518"/>
    <lineage>
        <taxon>Eukaryota</taxon>
        <taxon>Fungi</taxon>
        <taxon>Dikarya</taxon>
        <taxon>Ascomycota</taxon>
        <taxon>Pezizomycotina</taxon>
        <taxon>Sordariomycetes</taxon>
        <taxon>Hypocreomycetidae</taxon>
        <taxon>Hypocreales</taxon>
        <taxon>Nectriaceae</taxon>
        <taxon>Fusarium</taxon>
    </lineage>
</organism>
<dbReference type="PANTHER" id="PTHR24198:SF165">
    <property type="entry name" value="ANKYRIN REPEAT-CONTAINING PROTEIN-RELATED"/>
    <property type="match status" value="1"/>
</dbReference>
<reference evidence="6" key="1">
    <citation type="submission" date="2019-04" db="EMBL/GenBank/DDBJ databases">
        <authorList>
            <person name="Melise S."/>
            <person name="Noan J."/>
            <person name="Okalmin O."/>
        </authorList>
    </citation>
    <scope>NUCLEOTIDE SEQUENCE</scope>
    <source>
        <strain evidence="6">FN9</strain>
    </source>
</reference>
<dbReference type="InterPro" id="IPR002110">
    <property type="entry name" value="Ankyrin_rpt"/>
</dbReference>
<dbReference type="Pfam" id="PF12796">
    <property type="entry name" value="Ank_2"/>
    <property type="match status" value="1"/>
</dbReference>
<evidence type="ECO:0000256" key="2">
    <source>
        <dbReference type="ARBA" id="ARBA00023043"/>
    </source>
</evidence>
<accession>A0A4E9ECS5</accession>
<name>A0A4E9ECS5_GIBZA</name>
<evidence type="ECO:0000256" key="5">
    <source>
        <dbReference type="SAM" id="SignalP"/>
    </source>
</evidence>
<feature type="signal peptide" evidence="5">
    <location>
        <begin position="1"/>
        <end position="18"/>
    </location>
</feature>
<keyword evidence="4" id="KW-0472">Membrane</keyword>
<dbReference type="SUPFAM" id="SSF48403">
    <property type="entry name" value="Ankyrin repeat"/>
    <property type="match status" value="1"/>
</dbReference>
<sequence>MKYWALLIFAFATTHGAADDLSDFSNDLATDVGPLLVLFGESMTRQYLSESTSFLDYFIFAMAPIGIITAIVSTIRVCGHSTLRAFIGRSQEGDGVVEAELCTSTSRDVCELFNKGGITRVLGRPQVLELIHIRHPDDKDELHLFRQYLEKDKSPETTEWKKVEGYIPGIGNRPDNSSSERTLFAPKPNLSLNVGIKRRPRWVFVSIAILGFLLQGGVLALAGVGVWMLGWNLGGSGSSASTNYAPIMFITGTVVMCGGMFWCAALIGQTTQEVSYARKAGTPQSRLVWLQPGPQVIGDQSFDAFAHFENTEKEPLSVWTSSRKDFNDRFEIYTFFAVGSVLLGYISQFIGLRGMKAWVSLAQLGITVTMSVLRGLLRVQRLGRDANKLAKVPDMITGHELDWLSSELALESSIGNAYISIAGRYNYIKLPHSDLLPVNEAASSHGNHIVFAKILRIRERLASLTGHNPTSYSKHDIQQWETSRVKAREPSLKLADAICQVADKLVPKKAIEVKHDLHIQISASTVIDDEYDNQIIDIALMPPRGSRSKWLMNSAPLEAILGLSMWSLVSAENLHDTDHSGNTISLSEDVRWNRIVNYVLEYQLYSADTPADTKSSIDVSIWFGPDARRLFNDRIQIKKDSIHGIRTFPSEPKLHWGWSNLCGWNSVYDSLKSWTVSDLSNKSGNHGNALLLELAPTGNSLPYICAQDLFLAIASRLVNMFAPSKTSIHESGGYVLLKNSTVTTVTEILVESGLASPFEALSCAVSLLATKLHPHQYELLAILTETANTYRRNTEWERAETLMQWACLKIVKPGYDQILETGCINADGVSTNANTLDRLLEALRAAGELYRWSCAQSPNRERLDFGLDGIEWMLTSFHQLSKKVSKVEEVLGNYKHVAKLMKDSTSTDGLPQNIPTSKGAMDQHPLVKAIYDRDRKMTLWHICFAANGDFDHYQLRPALPLAARNDWTEVVDAILDMKGNLDCKDEDGRTTISYCAEYGNLSLLQRFITLGASINTEDNHGRTPILFAVKCKREQAAKALLQARLIVHNKEDCDGLTTLHWAIRNGLVEILHLLLNLEARLEPDARVRHRSLIMEAEKTGNKVILDALIERNIGSVALCGCRPLARAVRNGDTTSVQLLLVCDELVNVPDDDRPRPNLLEELENSDKAMIALLLEHTDLLRLVCAQIETIRLFGACFWILLLLVRIERRCLSYWVVEKLTS</sequence>
<gene>
    <name evidence="6" type="ORF">FUG_LOCUS230293</name>
</gene>
<dbReference type="Gene3D" id="1.25.40.20">
    <property type="entry name" value="Ankyrin repeat-containing domain"/>
    <property type="match status" value="2"/>
</dbReference>
<keyword evidence="1" id="KW-0677">Repeat</keyword>
<feature type="transmembrane region" description="Helical" evidence="4">
    <location>
        <begin position="247"/>
        <end position="268"/>
    </location>
</feature>
<keyword evidence="2 3" id="KW-0040">ANK repeat</keyword>
<evidence type="ECO:0000256" key="4">
    <source>
        <dbReference type="SAM" id="Phobius"/>
    </source>
</evidence>
<dbReference type="PROSITE" id="PS50088">
    <property type="entry name" value="ANK_REPEAT"/>
    <property type="match status" value="2"/>
</dbReference>
<feature type="repeat" description="ANK" evidence="3">
    <location>
        <begin position="987"/>
        <end position="1019"/>
    </location>
</feature>
<dbReference type="SMART" id="SM00248">
    <property type="entry name" value="ANK"/>
    <property type="match status" value="6"/>
</dbReference>
<keyword evidence="4" id="KW-0812">Transmembrane</keyword>
<feature type="repeat" description="ANK" evidence="3">
    <location>
        <begin position="1054"/>
        <end position="1086"/>
    </location>
</feature>
<dbReference type="PANTHER" id="PTHR24198">
    <property type="entry name" value="ANKYRIN REPEAT AND PROTEIN KINASE DOMAIN-CONTAINING PROTEIN"/>
    <property type="match status" value="1"/>
</dbReference>
<protein>
    <submittedName>
        <fullName evidence="6">Uncharacterized protein</fullName>
    </submittedName>
</protein>
<feature type="transmembrane region" description="Helical" evidence="4">
    <location>
        <begin position="57"/>
        <end position="79"/>
    </location>
</feature>
<evidence type="ECO:0000256" key="1">
    <source>
        <dbReference type="ARBA" id="ARBA00022737"/>
    </source>
</evidence>
<evidence type="ECO:0000313" key="6">
    <source>
        <dbReference type="EMBL" id="VIO56917.1"/>
    </source>
</evidence>
<evidence type="ECO:0000256" key="3">
    <source>
        <dbReference type="PROSITE-ProRule" id="PRU00023"/>
    </source>
</evidence>
<feature type="transmembrane region" description="Helical" evidence="4">
    <location>
        <begin position="202"/>
        <end position="227"/>
    </location>
</feature>
<keyword evidence="4" id="KW-1133">Transmembrane helix</keyword>
<dbReference type="EMBL" id="CAAKMV010000126">
    <property type="protein sequence ID" value="VIO56917.1"/>
    <property type="molecule type" value="Genomic_DNA"/>
</dbReference>
<dbReference type="PROSITE" id="PS50297">
    <property type="entry name" value="ANK_REP_REGION"/>
    <property type="match status" value="2"/>
</dbReference>
<keyword evidence="5" id="KW-0732">Signal</keyword>
<feature type="chain" id="PRO_5026135839" evidence="5">
    <location>
        <begin position="19"/>
        <end position="1221"/>
    </location>
</feature>
<dbReference type="InterPro" id="IPR036770">
    <property type="entry name" value="Ankyrin_rpt-contain_sf"/>
</dbReference>